<protein>
    <submittedName>
        <fullName evidence="2">NADH oxidase</fullName>
    </submittedName>
</protein>
<dbReference type="InterPro" id="IPR050229">
    <property type="entry name" value="GlpE_sulfurtransferase"/>
</dbReference>
<dbReference type="PANTHER" id="PTHR43031:SF17">
    <property type="entry name" value="SULFURTRANSFERASE YTWF-RELATED"/>
    <property type="match status" value="1"/>
</dbReference>
<dbReference type="Pfam" id="PF00581">
    <property type="entry name" value="Rhodanese"/>
    <property type="match status" value="1"/>
</dbReference>
<name>A0A2N0VH38_9BACT</name>
<dbReference type="OrthoDB" id="9808735at2"/>
<dbReference type="CDD" id="cd00158">
    <property type="entry name" value="RHOD"/>
    <property type="match status" value="1"/>
</dbReference>
<sequence>MKETTVEELKEKQDSNSSFVLLDVREAHEYYIADMDGTTRIPYNELDNRYEELNPEDEIIIMCRTGSSASDAAELLQKKGFDNASVLKGGINEWAKKIDPSLSQY</sequence>
<gene>
    <name evidence="2" type="ORF">CWD77_07755</name>
</gene>
<dbReference type="InterPro" id="IPR036873">
    <property type="entry name" value="Rhodanese-like_dom_sf"/>
</dbReference>
<organism evidence="2 3">
    <name type="scientific">Rhodohalobacter barkolensis</name>
    <dbReference type="NCBI Taxonomy" id="2053187"/>
    <lineage>
        <taxon>Bacteria</taxon>
        <taxon>Pseudomonadati</taxon>
        <taxon>Balneolota</taxon>
        <taxon>Balneolia</taxon>
        <taxon>Balneolales</taxon>
        <taxon>Balneolaceae</taxon>
        <taxon>Rhodohalobacter</taxon>
    </lineage>
</organism>
<dbReference type="PROSITE" id="PS50206">
    <property type="entry name" value="RHODANESE_3"/>
    <property type="match status" value="1"/>
</dbReference>
<proteinExistence type="predicted"/>
<evidence type="ECO:0000259" key="1">
    <source>
        <dbReference type="PROSITE" id="PS50206"/>
    </source>
</evidence>
<dbReference type="InterPro" id="IPR001763">
    <property type="entry name" value="Rhodanese-like_dom"/>
</dbReference>
<dbReference type="RefSeq" id="WP_101072998.1">
    <property type="nucleotide sequence ID" value="NZ_PISP01000002.1"/>
</dbReference>
<dbReference type="SMART" id="SM00450">
    <property type="entry name" value="RHOD"/>
    <property type="match status" value="1"/>
</dbReference>
<keyword evidence="3" id="KW-1185">Reference proteome</keyword>
<feature type="domain" description="Rhodanese" evidence="1">
    <location>
        <begin position="15"/>
        <end position="103"/>
    </location>
</feature>
<dbReference type="PANTHER" id="PTHR43031">
    <property type="entry name" value="FAD-DEPENDENT OXIDOREDUCTASE"/>
    <property type="match status" value="1"/>
</dbReference>
<dbReference type="Proteomes" id="UP000233398">
    <property type="component" value="Unassembled WGS sequence"/>
</dbReference>
<dbReference type="AlphaFoldDB" id="A0A2N0VH38"/>
<reference evidence="2 3" key="1">
    <citation type="submission" date="2017-11" db="EMBL/GenBank/DDBJ databases">
        <title>Rhodohalobacter 15182 sp. nov., isolated from a salt lake.</title>
        <authorList>
            <person name="Han S."/>
        </authorList>
    </citation>
    <scope>NUCLEOTIDE SEQUENCE [LARGE SCALE GENOMIC DNA]</scope>
    <source>
        <strain evidence="2 3">15182</strain>
    </source>
</reference>
<evidence type="ECO:0000313" key="2">
    <source>
        <dbReference type="EMBL" id="PKD43458.1"/>
    </source>
</evidence>
<comment type="caution">
    <text evidence="2">The sequence shown here is derived from an EMBL/GenBank/DDBJ whole genome shotgun (WGS) entry which is preliminary data.</text>
</comment>
<accession>A0A2N0VH38</accession>
<dbReference type="Gene3D" id="3.40.250.10">
    <property type="entry name" value="Rhodanese-like domain"/>
    <property type="match status" value="1"/>
</dbReference>
<dbReference type="EMBL" id="PISP01000002">
    <property type="protein sequence ID" value="PKD43458.1"/>
    <property type="molecule type" value="Genomic_DNA"/>
</dbReference>
<evidence type="ECO:0000313" key="3">
    <source>
        <dbReference type="Proteomes" id="UP000233398"/>
    </source>
</evidence>
<dbReference type="SUPFAM" id="SSF52821">
    <property type="entry name" value="Rhodanese/Cell cycle control phosphatase"/>
    <property type="match status" value="1"/>
</dbReference>